<accession>A0AC58MTC4</accession>
<keyword evidence="1" id="KW-1185">Reference proteome</keyword>
<reference evidence="2" key="1">
    <citation type="submission" date="2025-08" db="UniProtKB">
        <authorList>
            <consortium name="RefSeq"/>
        </authorList>
    </citation>
    <scope>IDENTIFICATION</scope>
</reference>
<evidence type="ECO:0000313" key="2">
    <source>
        <dbReference type="RefSeq" id="XP_073932647.1"/>
    </source>
</evidence>
<organism evidence="1 2">
    <name type="scientific">Castor canadensis</name>
    <name type="common">American beaver</name>
    <dbReference type="NCBI Taxonomy" id="51338"/>
    <lineage>
        <taxon>Eukaryota</taxon>
        <taxon>Metazoa</taxon>
        <taxon>Chordata</taxon>
        <taxon>Craniata</taxon>
        <taxon>Vertebrata</taxon>
        <taxon>Euteleostomi</taxon>
        <taxon>Mammalia</taxon>
        <taxon>Eutheria</taxon>
        <taxon>Euarchontoglires</taxon>
        <taxon>Glires</taxon>
        <taxon>Rodentia</taxon>
        <taxon>Castorimorpha</taxon>
        <taxon>Castoridae</taxon>
        <taxon>Castor</taxon>
    </lineage>
</organism>
<evidence type="ECO:0000313" key="1">
    <source>
        <dbReference type="Proteomes" id="UP001732720"/>
    </source>
</evidence>
<name>A0AC58MTC4_CASCN</name>
<sequence>MLLLKGIRIQQPHDYFCKCSDCTEEQWHNSHWMTNVCKGQTSPVYLSLSSDVHFLSTLEPPSNAVKRNVTRLYHYPCAAGAGTLQDFILIVRLCPEDVDQAPERWPTKPRAVKV</sequence>
<protein>
    <submittedName>
        <fullName evidence="2">Short transient receptor potential channel 3-like isoform X1</fullName>
    </submittedName>
</protein>
<dbReference type="RefSeq" id="XP_073932647.1">
    <property type="nucleotide sequence ID" value="XM_074076546.1"/>
</dbReference>
<proteinExistence type="predicted"/>
<dbReference type="Proteomes" id="UP001732720">
    <property type="component" value="Chromosome 6"/>
</dbReference>
<gene>
    <name evidence="2" type="primary">LOC141424107</name>
</gene>